<evidence type="ECO:0000256" key="2">
    <source>
        <dbReference type="ARBA" id="ARBA00023015"/>
    </source>
</evidence>
<dbReference type="STRING" id="796606.BMMGA3_14665"/>
<evidence type="ECO:0000259" key="5">
    <source>
        <dbReference type="Pfam" id="PF04198"/>
    </source>
</evidence>
<evidence type="ECO:0000256" key="1">
    <source>
        <dbReference type="ARBA" id="ARBA00010466"/>
    </source>
</evidence>
<keyword evidence="4" id="KW-0804">Transcription</keyword>
<dbReference type="GO" id="GO:0030246">
    <property type="term" value="F:carbohydrate binding"/>
    <property type="evidence" value="ECO:0007669"/>
    <property type="project" value="InterPro"/>
</dbReference>
<dbReference type="InterPro" id="IPR007324">
    <property type="entry name" value="Sugar-bd_dom_put"/>
</dbReference>
<evidence type="ECO:0000259" key="6">
    <source>
        <dbReference type="Pfam" id="PF21715"/>
    </source>
</evidence>
<dbReference type="Pfam" id="PF21715">
    <property type="entry name" value="CggR_N"/>
    <property type="match status" value="1"/>
</dbReference>
<dbReference type="PANTHER" id="PTHR34294">
    <property type="entry name" value="TRANSCRIPTIONAL REGULATOR-RELATED"/>
    <property type="match status" value="1"/>
</dbReference>
<dbReference type="SUPFAM" id="SSF46785">
    <property type="entry name" value="Winged helix' DNA-binding domain"/>
    <property type="match status" value="1"/>
</dbReference>
<dbReference type="InterPro" id="IPR036390">
    <property type="entry name" value="WH_DNA-bd_sf"/>
</dbReference>
<dbReference type="KEGG" id="bmet:BMMGA3_14665"/>
<accession>I3DUA2</accession>
<dbReference type="AlphaFoldDB" id="I3DUA2"/>
<name>I3DUA2_BACMM</name>
<dbReference type="PANTHER" id="PTHR34294:SF5">
    <property type="entry name" value="CENTRAL GLYCOLYTIC GENES REGULATOR"/>
    <property type="match status" value="1"/>
</dbReference>
<dbReference type="GO" id="GO:0003677">
    <property type="term" value="F:DNA binding"/>
    <property type="evidence" value="ECO:0007669"/>
    <property type="project" value="UniProtKB-KW"/>
</dbReference>
<protein>
    <submittedName>
        <fullName evidence="7">Central glycolytic genes regulator</fullName>
    </submittedName>
</protein>
<sequence length="343" mass="37727">MDSLLDIQKRLLPDLLNVMQKRYHILHYINLMQPVGRRSLAMSLGMTERVLRSEVEFLKDQNLISITGVGMSLTADGKNLLEKLESIMRGVIGIDKLEKQLQQQLKIRKVVIVSGDSDQSPWVKTELGRACANCMKKLLEDKNIIAVTGGTTMATVADMLTPDFGEKEILFVPARGGIGEDVNNQANTICAKMAENTGTKHRVLYVPDQVSKEMYISIMKDPLINEVLGLIKSANMVLHGIGDAITMAERRKTSEQDFQLIKQRKAVGEAFGYYFNEAGEVVHKVSTIGLQLADLSKVDNVIAVAGGASKAKAIRAYMKRAPSSTILITDEGAAKQLVQGFAH</sequence>
<organism evidence="7 8">
    <name type="scientific">Bacillus methanolicus (strain MGA3 / ATCC 53907)</name>
    <dbReference type="NCBI Taxonomy" id="796606"/>
    <lineage>
        <taxon>Bacteria</taxon>
        <taxon>Bacillati</taxon>
        <taxon>Bacillota</taxon>
        <taxon>Bacilli</taxon>
        <taxon>Bacillales</taxon>
        <taxon>Bacillaceae</taxon>
        <taxon>Bacillus</taxon>
    </lineage>
</organism>
<dbReference type="Gene3D" id="1.10.10.10">
    <property type="entry name" value="Winged helix-like DNA-binding domain superfamily/Winged helix DNA-binding domain"/>
    <property type="match status" value="1"/>
</dbReference>
<dbReference type="Proteomes" id="UP000027602">
    <property type="component" value="Chromosome"/>
</dbReference>
<dbReference type="RefSeq" id="WP_003349422.1">
    <property type="nucleotide sequence ID" value="NZ_ADWW01000005.1"/>
</dbReference>
<evidence type="ECO:0000256" key="3">
    <source>
        <dbReference type="ARBA" id="ARBA00023125"/>
    </source>
</evidence>
<keyword evidence="3" id="KW-0238">DNA-binding</keyword>
<keyword evidence="8" id="KW-1185">Reference proteome</keyword>
<proteinExistence type="inferred from homology"/>
<reference evidence="7 8" key="1">
    <citation type="journal article" date="2015" name="BMC Genomics">
        <title>Transcriptome analysis of thermophilic methylotrophic Bacillus methanolicus MGA3 using RNA-sequencing provides detailed insights into its previously uncharted transcriptional landscape.</title>
        <authorList>
            <person name="Irla M."/>
            <person name="Neshat A."/>
            <person name="Brautaset T."/>
            <person name="Ruckert C."/>
            <person name="Kalinowski J."/>
            <person name="Wendisch V.F."/>
        </authorList>
    </citation>
    <scope>NUCLEOTIDE SEQUENCE [LARGE SCALE GENOMIC DNA]</scope>
    <source>
        <strain evidence="8">MGA3 / ATCC 53907</strain>
    </source>
</reference>
<dbReference type="HOGENOM" id="CLU_054506_2_0_9"/>
<keyword evidence="2" id="KW-0805">Transcription regulation</keyword>
<evidence type="ECO:0000313" key="8">
    <source>
        <dbReference type="Proteomes" id="UP000027602"/>
    </source>
</evidence>
<dbReference type="eggNOG" id="COG2390">
    <property type="taxonomic scope" value="Bacteria"/>
</dbReference>
<dbReference type="Gene3D" id="3.40.50.1360">
    <property type="match status" value="1"/>
</dbReference>
<dbReference type="Pfam" id="PF04198">
    <property type="entry name" value="Sugar-bind"/>
    <property type="match status" value="1"/>
</dbReference>
<dbReference type="SUPFAM" id="SSF100950">
    <property type="entry name" value="NagB/RpiA/CoA transferase-like"/>
    <property type="match status" value="1"/>
</dbReference>
<comment type="similarity">
    <text evidence="1">Belongs to the SorC transcriptional regulatory family.</text>
</comment>
<dbReference type="InterPro" id="IPR048715">
    <property type="entry name" value="CggR_N"/>
</dbReference>
<dbReference type="InterPro" id="IPR036388">
    <property type="entry name" value="WH-like_DNA-bd_sf"/>
</dbReference>
<dbReference type="OrthoDB" id="9793820at2"/>
<gene>
    <name evidence="7" type="primary">cggR</name>
    <name evidence="7" type="ORF">BMMGA3_14665</name>
</gene>
<evidence type="ECO:0000256" key="4">
    <source>
        <dbReference type="ARBA" id="ARBA00023163"/>
    </source>
</evidence>
<feature type="domain" description="CggR N-terminal DNA binding" evidence="6">
    <location>
        <begin position="18"/>
        <end position="88"/>
    </location>
</feature>
<dbReference type="InterPro" id="IPR051054">
    <property type="entry name" value="SorC_transcr_regulators"/>
</dbReference>
<feature type="domain" description="Sugar-binding" evidence="5">
    <location>
        <begin position="93"/>
        <end position="338"/>
    </location>
</feature>
<dbReference type="EMBL" id="CP007739">
    <property type="protein sequence ID" value="AIE61291.1"/>
    <property type="molecule type" value="Genomic_DNA"/>
</dbReference>
<evidence type="ECO:0000313" key="7">
    <source>
        <dbReference type="EMBL" id="AIE61291.1"/>
    </source>
</evidence>
<dbReference type="InterPro" id="IPR037171">
    <property type="entry name" value="NagB/RpiA_transferase-like"/>
</dbReference>